<dbReference type="PROSITE" id="PS50832">
    <property type="entry name" value="S1_IF1_TYPE"/>
    <property type="match status" value="1"/>
</dbReference>
<dbReference type="InterPro" id="IPR006196">
    <property type="entry name" value="RNA-binding_domain_S1_IF1"/>
</dbReference>
<dbReference type="AlphaFoldDB" id="A0A6C0AWB2"/>
<evidence type="ECO:0000259" key="2">
    <source>
        <dbReference type="PROSITE" id="PS50832"/>
    </source>
</evidence>
<accession>A0A6C0AWB2</accession>
<sequence length="140" mass="16193">MPRNNGKGGKNYKRSKNSSFGNDKRQLEYKEDGQEYARITKMLGNSRCECKCNDGRTRLGIIRGTLIKRVWIQLNDLVLVSLRDYQDDKADIIHKYNSEEEKSLRQYGEIEQLSGTTSTADYIDNSIQESDDLEIDFDDL</sequence>
<dbReference type="SMART" id="SM00652">
    <property type="entry name" value="eIF1a"/>
    <property type="match status" value="1"/>
</dbReference>
<dbReference type="EMBL" id="MN738763">
    <property type="protein sequence ID" value="QHS83753.1"/>
    <property type="molecule type" value="Genomic_DNA"/>
</dbReference>
<name>A0A6C0AWB2_9ZZZZ</name>
<dbReference type="HAMAP" id="MF_00216">
    <property type="entry name" value="aIF_1A"/>
    <property type="match status" value="1"/>
</dbReference>
<proteinExistence type="inferred from homology"/>
<dbReference type="GO" id="GO:0003723">
    <property type="term" value="F:RNA binding"/>
    <property type="evidence" value="ECO:0007669"/>
    <property type="project" value="InterPro"/>
</dbReference>
<organism evidence="3">
    <name type="scientific">viral metagenome</name>
    <dbReference type="NCBI Taxonomy" id="1070528"/>
    <lineage>
        <taxon>unclassified sequences</taxon>
        <taxon>metagenomes</taxon>
        <taxon>organismal metagenomes</taxon>
    </lineage>
</organism>
<feature type="region of interest" description="Disordered" evidence="1">
    <location>
        <begin position="1"/>
        <end position="27"/>
    </location>
</feature>
<evidence type="ECO:0000313" key="3">
    <source>
        <dbReference type="EMBL" id="QHS83753.1"/>
    </source>
</evidence>
<dbReference type="Pfam" id="PF01176">
    <property type="entry name" value="eIF-1a"/>
    <property type="match status" value="1"/>
</dbReference>
<dbReference type="SUPFAM" id="SSF50249">
    <property type="entry name" value="Nucleic acid-binding proteins"/>
    <property type="match status" value="1"/>
</dbReference>
<evidence type="ECO:0000256" key="1">
    <source>
        <dbReference type="SAM" id="MobiDB-lite"/>
    </source>
</evidence>
<dbReference type="PANTHER" id="PTHR21668">
    <property type="entry name" value="EIF-1A"/>
    <property type="match status" value="1"/>
</dbReference>
<dbReference type="Gene3D" id="2.40.50.140">
    <property type="entry name" value="Nucleic acid-binding proteins"/>
    <property type="match status" value="1"/>
</dbReference>
<feature type="domain" description="S1-like" evidence="2">
    <location>
        <begin position="23"/>
        <end position="97"/>
    </location>
</feature>
<dbReference type="InterPro" id="IPR012340">
    <property type="entry name" value="NA-bd_OB-fold"/>
</dbReference>
<dbReference type="NCBIfam" id="TIGR00523">
    <property type="entry name" value="eIF-1A"/>
    <property type="match status" value="1"/>
</dbReference>
<dbReference type="GO" id="GO:0003743">
    <property type="term" value="F:translation initiation factor activity"/>
    <property type="evidence" value="ECO:0007669"/>
    <property type="project" value="InterPro"/>
</dbReference>
<dbReference type="CDD" id="cd05793">
    <property type="entry name" value="S1_IF1A"/>
    <property type="match status" value="1"/>
</dbReference>
<reference evidence="3" key="1">
    <citation type="journal article" date="2020" name="Nature">
        <title>Giant virus diversity and host interactions through global metagenomics.</title>
        <authorList>
            <person name="Schulz F."/>
            <person name="Roux S."/>
            <person name="Paez-Espino D."/>
            <person name="Jungbluth S."/>
            <person name="Walsh D.A."/>
            <person name="Denef V.J."/>
            <person name="McMahon K.D."/>
            <person name="Konstantinidis K.T."/>
            <person name="Eloe-Fadrosh E.A."/>
            <person name="Kyrpides N.C."/>
            <person name="Woyke T."/>
        </authorList>
    </citation>
    <scope>NUCLEOTIDE SEQUENCE</scope>
    <source>
        <strain evidence="3">GVMAG-S-ERX555961-36</strain>
    </source>
</reference>
<dbReference type="InterPro" id="IPR001253">
    <property type="entry name" value="TIF_eIF-1A"/>
</dbReference>
<protein>
    <recommendedName>
        <fullName evidence="2">S1-like domain-containing protein</fullName>
    </recommendedName>
</protein>